<accession>A0ABU7B8Z9</accession>
<reference evidence="1 2" key="1">
    <citation type="submission" date="2021-07" db="EMBL/GenBank/DDBJ databases">
        <authorList>
            <person name="Palmer J.M."/>
        </authorList>
    </citation>
    <scope>NUCLEOTIDE SEQUENCE [LARGE SCALE GENOMIC DNA]</scope>
    <source>
        <strain evidence="1 2">AT_MEX2019</strain>
        <tissue evidence="1">Muscle</tissue>
    </source>
</reference>
<evidence type="ECO:0000313" key="2">
    <source>
        <dbReference type="Proteomes" id="UP001345963"/>
    </source>
</evidence>
<gene>
    <name evidence="1" type="ORF">ATANTOWER_014951</name>
</gene>
<comment type="caution">
    <text evidence="1">The sequence shown here is derived from an EMBL/GenBank/DDBJ whole genome shotgun (WGS) entry which is preliminary data.</text>
</comment>
<dbReference type="Proteomes" id="UP001345963">
    <property type="component" value="Unassembled WGS sequence"/>
</dbReference>
<dbReference type="EMBL" id="JAHUTI010042441">
    <property type="protein sequence ID" value="MED6246254.1"/>
    <property type="molecule type" value="Genomic_DNA"/>
</dbReference>
<sequence length="99" mass="11048">MTHPVSFTKPNVGKTMKMHLTGQLLYNVSDAEFVKSCISCTQFCLVSRLLSCAGRRGKKLHEDVALCLSCVDVSLITQVQWLDSSVMSQEHQQTCRLLS</sequence>
<organism evidence="1 2">
    <name type="scientific">Ataeniobius toweri</name>
    <dbReference type="NCBI Taxonomy" id="208326"/>
    <lineage>
        <taxon>Eukaryota</taxon>
        <taxon>Metazoa</taxon>
        <taxon>Chordata</taxon>
        <taxon>Craniata</taxon>
        <taxon>Vertebrata</taxon>
        <taxon>Euteleostomi</taxon>
        <taxon>Actinopterygii</taxon>
        <taxon>Neopterygii</taxon>
        <taxon>Teleostei</taxon>
        <taxon>Neoteleostei</taxon>
        <taxon>Acanthomorphata</taxon>
        <taxon>Ovalentaria</taxon>
        <taxon>Atherinomorphae</taxon>
        <taxon>Cyprinodontiformes</taxon>
        <taxon>Goodeidae</taxon>
        <taxon>Ataeniobius</taxon>
    </lineage>
</organism>
<protein>
    <submittedName>
        <fullName evidence="1">Uncharacterized protein</fullName>
    </submittedName>
</protein>
<name>A0ABU7B8Z9_9TELE</name>
<proteinExistence type="predicted"/>
<evidence type="ECO:0000313" key="1">
    <source>
        <dbReference type="EMBL" id="MED6246254.1"/>
    </source>
</evidence>
<keyword evidence="2" id="KW-1185">Reference proteome</keyword>